<accession>A0A2N6LCQ5</accession>
<protein>
    <submittedName>
        <fullName evidence="1">Uncharacterized protein</fullName>
    </submittedName>
</protein>
<dbReference type="Proteomes" id="UP000235081">
    <property type="component" value="Unassembled WGS sequence"/>
</dbReference>
<dbReference type="EMBL" id="NMQE01000488">
    <property type="protein sequence ID" value="PMB20739.1"/>
    <property type="molecule type" value="Genomic_DNA"/>
</dbReference>
<name>A0A2N6LCQ5_9CYAN</name>
<gene>
    <name evidence="1" type="ORF">CEN46_15910</name>
</gene>
<organism evidence="1 2">
    <name type="scientific">Fischerella thermalis CCMEE 5318</name>
    <dbReference type="NCBI Taxonomy" id="2019666"/>
    <lineage>
        <taxon>Bacteria</taxon>
        <taxon>Bacillati</taxon>
        <taxon>Cyanobacteriota</taxon>
        <taxon>Cyanophyceae</taxon>
        <taxon>Nostocales</taxon>
        <taxon>Hapalosiphonaceae</taxon>
        <taxon>Fischerella</taxon>
    </lineage>
</organism>
<evidence type="ECO:0000313" key="2">
    <source>
        <dbReference type="Proteomes" id="UP000235081"/>
    </source>
</evidence>
<proteinExistence type="predicted"/>
<dbReference type="AlphaFoldDB" id="A0A2N6LCQ5"/>
<reference evidence="1 2" key="1">
    <citation type="submission" date="2017-07" db="EMBL/GenBank/DDBJ databases">
        <title>Genomes of Fischerella (Mastigocladus) sp. strains.</title>
        <authorList>
            <person name="Miller S.R."/>
        </authorList>
    </citation>
    <scope>NUCLEOTIDE SEQUENCE [LARGE SCALE GENOMIC DNA]</scope>
    <source>
        <strain evidence="1 2">CCMEE 5318</strain>
    </source>
</reference>
<comment type="caution">
    <text evidence="1">The sequence shown here is derived from an EMBL/GenBank/DDBJ whole genome shotgun (WGS) entry which is preliminary data.</text>
</comment>
<evidence type="ECO:0000313" key="1">
    <source>
        <dbReference type="EMBL" id="PMB20739.1"/>
    </source>
</evidence>
<sequence length="88" mass="10283">MMSVIRRSIFDELQKAIHALDDCLLDITGSEKKRRNPKIKKPIDFVRNYREAFFSLLCFSKIGMLPTRLHPPQTSINPILIQQFFMSS</sequence>